<protein>
    <submittedName>
        <fullName evidence="4">Uncharacterized protein</fullName>
    </submittedName>
</protein>
<dbReference type="InterPro" id="IPR006652">
    <property type="entry name" value="Kelch_1"/>
</dbReference>
<dbReference type="PANTHER" id="PTHR47435">
    <property type="entry name" value="KELCH REPEAT PROTEIN (AFU_ORTHOLOGUE AFUA_5G12780)"/>
    <property type="match status" value="1"/>
</dbReference>
<feature type="compositionally biased region" description="Acidic residues" evidence="3">
    <location>
        <begin position="176"/>
        <end position="190"/>
    </location>
</feature>
<dbReference type="SUPFAM" id="SSF117281">
    <property type="entry name" value="Kelch motif"/>
    <property type="match status" value="2"/>
</dbReference>
<gene>
    <name evidence="4" type="ORF">VTJ83DRAFT_7342</name>
</gene>
<dbReference type="InterPro" id="IPR015915">
    <property type="entry name" value="Kelch-typ_b-propeller"/>
</dbReference>
<dbReference type="Proteomes" id="UP001600064">
    <property type="component" value="Unassembled WGS sequence"/>
</dbReference>
<dbReference type="Pfam" id="PF01344">
    <property type="entry name" value="Kelch_1"/>
    <property type="match status" value="1"/>
</dbReference>
<feature type="compositionally biased region" description="Low complexity" evidence="3">
    <location>
        <begin position="195"/>
        <end position="213"/>
    </location>
</feature>
<evidence type="ECO:0000256" key="3">
    <source>
        <dbReference type="SAM" id="MobiDB-lite"/>
    </source>
</evidence>
<feature type="region of interest" description="Disordered" evidence="3">
    <location>
        <begin position="468"/>
        <end position="566"/>
    </location>
</feature>
<keyword evidence="1" id="KW-0677">Repeat</keyword>
<evidence type="ECO:0000256" key="2">
    <source>
        <dbReference type="ARBA" id="ARBA00023004"/>
    </source>
</evidence>
<feature type="compositionally biased region" description="Gly residues" evidence="3">
    <location>
        <begin position="509"/>
        <end position="519"/>
    </location>
</feature>
<sequence>MDSFQLLRRRTTELFHSLEQTLPSSKGHGPQVPTMKATWEKLQLPPLPRSSHTADVVAGTLYIFGGEVEPRRPVDNDMHAITLPASGAPADYYAIKAKPARPQPAEPVESRPANAAEAAPAKTLVSAKPAAPAKPKASAEDTGSSADSSSSDSSSSDEDSDDDDDSNNEATSSEDGSSEEESSSEEEDDDDSKKAPSSAAKGKAPATAADTPLPDVPPPRVGHASAVIGHRIFIFGGRGGPDMAPLDERGRVWVFDTRTHLCYHAAVATPKPDAPQTVPLASGAAAAAPGHKPSASESSVEAWRDWALGTDPEKAATFGTPQNPVVGVLAERAVDAESDGYGTFLVHGGCLGDGSRAADVWAFDVRSRVWQRLPDAPGPARGGAALALSHRAGGGRLYRFGGFDGNAPQGGRLDVLPLGLDVFDDQVARGEAVLVARPSGAAAAGAWQTVLFGQEDVGYREPDPVAARRWPATASRSPAAAASRPWRSSPRAAAASQRAACPRAAVIAGGQGGRGGLGRGGRRRSRSSSKADGAEAAWCRVETRPHDDEDDASADGPGPRGWVASSPLRELEENAIVVFGGLDEQNRRLGDAWILRLE</sequence>
<keyword evidence="2" id="KW-0408">Iron</keyword>
<name>A0ABR4D382_9PEZI</name>
<feature type="compositionally biased region" description="Acidic residues" evidence="3">
    <location>
        <begin position="155"/>
        <end position="167"/>
    </location>
</feature>
<organism evidence="4 5">
    <name type="scientific">Remersonia thermophila</name>
    <dbReference type="NCBI Taxonomy" id="72144"/>
    <lineage>
        <taxon>Eukaryota</taxon>
        <taxon>Fungi</taxon>
        <taxon>Dikarya</taxon>
        <taxon>Ascomycota</taxon>
        <taxon>Pezizomycotina</taxon>
        <taxon>Sordariomycetes</taxon>
        <taxon>Sordariomycetidae</taxon>
        <taxon>Sordariales</taxon>
        <taxon>Sordariales incertae sedis</taxon>
        <taxon>Remersonia</taxon>
    </lineage>
</organism>
<feature type="region of interest" description="Disordered" evidence="3">
    <location>
        <begin position="98"/>
        <end position="222"/>
    </location>
</feature>
<proteinExistence type="predicted"/>
<reference evidence="4 5" key="1">
    <citation type="journal article" date="2024" name="Commun. Biol.">
        <title>Comparative genomic analysis of thermophilic fungi reveals convergent evolutionary adaptations and gene losses.</title>
        <authorList>
            <person name="Steindorff A.S."/>
            <person name="Aguilar-Pontes M.V."/>
            <person name="Robinson A.J."/>
            <person name="Andreopoulos B."/>
            <person name="LaButti K."/>
            <person name="Kuo A."/>
            <person name="Mondo S."/>
            <person name="Riley R."/>
            <person name="Otillar R."/>
            <person name="Haridas S."/>
            <person name="Lipzen A."/>
            <person name="Grimwood J."/>
            <person name="Schmutz J."/>
            <person name="Clum A."/>
            <person name="Reid I.D."/>
            <person name="Moisan M.C."/>
            <person name="Butler G."/>
            <person name="Nguyen T.T.M."/>
            <person name="Dewar K."/>
            <person name="Conant G."/>
            <person name="Drula E."/>
            <person name="Henrissat B."/>
            <person name="Hansel C."/>
            <person name="Singer S."/>
            <person name="Hutchinson M.I."/>
            <person name="de Vries R.P."/>
            <person name="Natvig D.O."/>
            <person name="Powell A.J."/>
            <person name="Tsang A."/>
            <person name="Grigoriev I.V."/>
        </authorList>
    </citation>
    <scope>NUCLEOTIDE SEQUENCE [LARGE SCALE GENOMIC DNA]</scope>
    <source>
        <strain evidence="4 5">ATCC 22073</strain>
    </source>
</reference>
<keyword evidence="5" id="KW-1185">Reference proteome</keyword>
<feature type="compositionally biased region" description="Low complexity" evidence="3">
    <location>
        <begin position="468"/>
        <end position="505"/>
    </location>
</feature>
<dbReference type="EMBL" id="JAZGUE010000007">
    <property type="protein sequence ID" value="KAL2264832.1"/>
    <property type="molecule type" value="Genomic_DNA"/>
</dbReference>
<accession>A0ABR4D382</accession>
<comment type="caution">
    <text evidence="4">The sequence shown here is derived from an EMBL/GenBank/DDBJ whole genome shotgun (WGS) entry which is preliminary data.</text>
</comment>
<dbReference type="GeneID" id="98128798"/>
<dbReference type="Gene3D" id="2.120.10.80">
    <property type="entry name" value="Kelch-type beta propeller"/>
    <property type="match status" value="2"/>
</dbReference>
<evidence type="ECO:0000256" key="1">
    <source>
        <dbReference type="ARBA" id="ARBA00022737"/>
    </source>
</evidence>
<evidence type="ECO:0000313" key="5">
    <source>
        <dbReference type="Proteomes" id="UP001600064"/>
    </source>
</evidence>
<evidence type="ECO:0000313" key="4">
    <source>
        <dbReference type="EMBL" id="KAL2264832.1"/>
    </source>
</evidence>
<dbReference type="RefSeq" id="XP_070863559.1">
    <property type="nucleotide sequence ID" value="XM_071014154.1"/>
</dbReference>
<dbReference type="PANTHER" id="PTHR47435:SF4">
    <property type="entry name" value="KELCH REPEAT PROTEIN (AFU_ORTHOLOGUE AFUA_5G12780)"/>
    <property type="match status" value="1"/>
</dbReference>
<feature type="compositionally biased region" description="Low complexity" evidence="3">
    <location>
        <begin position="112"/>
        <end position="154"/>
    </location>
</feature>